<dbReference type="Pfam" id="PF08334">
    <property type="entry name" value="T2SSG"/>
    <property type="match status" value="1"/>
</dbReference>
<feature type="region of interest" description="Disordered" evidence="1">
    <location>
        <begin position="119"/>
        <end position="139"/>
    </location>
</feature>
<keyword evidence="2" id="KW-1133">Transmembrane helix</keyword>
<feature type="domain" description="Type II secretion system protein GspG C-terminal" evidence="3">
    <location>
        <begin position="47"/>
        <end position="133"/>
    </location>
</feature>
<proteinExistence type="predicted"/>
<evidence type="ECO:0000256" key="1">
    <source>
        <dbReference type="SAM" id="MobiDB-lite"/>
    </source>
</evidence>
<organism evidence="4 5">
    <name type="scientific">Cystobacter fuscus (strain ATCC 25194 / DSM 2262 / NBRC 100088 / M29)</name>
    <dbReference type="NCBI Taxonomy" id="1242864"/>
    <lineage>
        <taxon>Bacteria</taxon>
        <taxon>Pseudomonadati</taxon>
        <taxon>Myxococcota</taxon>
        <taxon>Myxococcia</taxon>
        <taxon>Myxococcales</taxon>
        <taxon>Cystobacterineae</taxon>
        <taxon>Archangiaceae</taxon>
        <taxon>Cystobacter</taxon>
    </lineage>
</organism>
<dbReference type="eggNOG" id="COG2165">
    <property type="taxonomic scope" value="Bacteria"/>
</dbReference>
<sequence>MAHAPPEQSKLDWQAFLHNLLRFASVLILLLLGGTVLLFAGLALVSIARANQESAERDLERFQTALRLYHSKYHCYPSPAWGLRELLDSLELDWASYDPWGHPYGYELREDQPRVWSLGADGAPGGEGEDADIFLPREP</sequence>
<dbReference type="AlphaFoldDB" id="S9PB44"/>
<name>S9PB44_CYSF2</name>
<evidence type="ECO:0000313" key="5">
    <source>
        <dbReference type="Proteomes" id="UP000011682"/>
    </source>
</evidence>
<feature type="transmembrane region" description="Helical" evidence="2">
    <location>
        <begin position="20"/>
        <end position="47"/>
    </location>
</feature>
<dbReference type="RefSeq" id="WP_002629136.1">
    <property type="nucleotide sequence ID" value="NZ_ANAH02000009.1"/>
</dbReference>
<evidence type="ECO:0000313" key="4">
    <source>
        <dbReference type="EMBL" id="EPX61600.1"/>
    </source>
</evidence>
<dbReference type="EMBL" id="ANAH02000009">
    <property type="protein sequence ID" value="EPX61600.1"/>
    <property type="molecule type" value="Genomic_DNA"/>
</dbReference>
<keyword evidence="2" id="KW-0812">Transmembrane</keyword>
<dbReference type="InterPro" id="IPR045584">
    <property type="entry name" value="Pilin-like"/>
</dbReference>
<protein>
    <submittedName>
        <fullName evidence="4">General secretion pathway protein G</fullName>
    </submittedName>
</protein>
<dbReference type="OrthoDB" id="5520932at2"/>
<dbReference type="SUPFAM" id="SSF54523">
    <property type="entry name" value="Pili subunits"/>
    <property type="match status" value="1"/>
</dbReference>
<gene>
    <name evidence="4" type="ORF">D187_010219</name>
</gene>
<dbReference type="InterPro" id="IPR013545">
    <property type="entry name" value="T2SS_protein-GspG_C"/>
</dbReference>
<dbReference type="Proteomes" id="UP000011682">
    <property type="component" value="Unassembled WGS sequence"/>
</dbReference>
<evidence type="ECO:0000259" key="3">
    <source>
        <dbReference type="Pfam" id="PF08334"/>
    </source>
</evidence>
<comment type="caution">
    <text evidence="4">The sequence shown here is derived from an EMBL/GenBank/DDBJ whole genome shotgun (WGS) entry which is preliminary data.</text>
</comment>
<keyword evidence="2" id="KW-0472">Membrane</keyword>
<accession>S9PB44</accession>
<dbReference type="Gene3D" id="3.30.700.10">
    <property type="entry name" value="Glycoprotein, Type 4 Pilin"/>
    <property type="match status" value="1"/>
</dbReference>
<evidence type="ECO:0000256" key="2">
    <source>
        <dbReference type="SAM" id="Phobius"/>
    </source>
</evidence>
<keyword evidence="5" id="KW-1185">Reference proteome</keyword>
<reference evidence="4" key="1">
    <citation type="submission" date="2013-05" db="EMBL/GenBank/DDBJ databases">
        <title>Genome assembly of Cystobacter fuscus DSM 2262.</title>
        <authorList>
            <person name="Sharma G."/>
            <person name="Khatri I."/>
            <person name="Kaur C."/>
            <person name="Mayilraj S."/>
            <person name="Subramanian S."/>
        </authorList>
    </citation>
    <scope>NUCLEOTIDE SEQUENCE [LARGE SCALE GENOMIC DNA]</scope>
    <source>
        <strain evidence="4">DSM 2262</strain>
    </source>
</reference>